<evidence type="ECO:0000313" key="5">
    <source>
        <dbReference type="Proteomes" id="UP000322214"/>
    </source>
</evidence>
<evidence type="ECO:0000313" key="4">
    <source>
        <dbReference type="EMBL" id="QEG22910.1"/>
    </source>
</evidence>
<dbReference type="RefSeq" id="WP_075082941.1">
    <property type="nucleotide sequence ID" value="NZ_CP042912.1"/>
</dbReference>
<feature type="domain" description="Class II aldolase/adducin N-terminal" evidence="3">
    <location>
        <begin position="27"/>
        <end position="236"/>
    </location>
</feature>
<evidence type="ECO:0000256" key="1">
    <source>
        <dbReference type="ARBA" id="ARBA00006484"/>
    </source>
</evidence>
<dbReference type="InterPro" id="IPR036291">
    <property type="entry name" value="NAD(P)-bd_dom_sf"/>
</dbReference>
<dbReference type="PANTHER" id="PTHR43008:SF4">
    <property type="entry name" value="CHAIN DEHYDROGENASE, PUTATIVE (AFU_ORTHOLOGUE AFUA_4G08710)-RELATED"/>
    <property type="match status" value="1"/>
</dbReference>
<accession>A0A5B9PCW2</accession>
<gene>
    <name evidence="4" type="primary">budC</name>
    <name evidence="4" type="ORF">MFFC18_27980</name>
</gene>
<keyword evidence="5" id="KW-1185">Reference proteome</keyword>
<evidence type="ECO:0000259" key="3">
    <source>
        <dbReference type="SMART" id="SM01007"/>
    </source>
</evidence>
<dbReference type="Pfam" id="PF00596">
    <property type="entry name" value="Aldolase_II"/>
    <property type="match status" value="1"/>
</dbReference>
<dbReference type="SMART" id="SM01007">
    <property type="entry name" value="Aldolase_II"/>
    <property type="match status" value="1"/>
</dbReference>
<name>A0A5B9PCW2_9BACT</name>
<dbReference type="KEGG" id="mff:MFFC18_27980"/>
<dbReference type="SUPFAM" id="SSF51735">
    <property type="entry name" value="NAD(P)-binding Rossmann-fold domains"/>
    <property type="match status" value="1"/>
</dbReference>
<keyword evidence="2 4" id="KW-0560">Oxidoreductase</keyword>
<dbReference type="PRINTS" id="PR00081">
    <property type="entry name" value="GDHRDH"/>
</dbReference>
<dbReference type="EMBL" id="CP042912">
    <property type="protein sequence ID" value="QEG22910.1"/>
    <property type="molecule type" value="Genomic_DNA"/>
</dbReference>
<dbReference type="Gene3D" id="3.40.50.720">
    <property type="entry name" value="NAD(P)-binding Rossmann-like Domain"/>
    <property type="match status" value="1"/>
</dbReference>
<dbReference type="Proteomes" id="UP000322214">
    <property type="component" value="Chromosome"/>
</dbReference>
<dbReference type="EC" id="1.1.1.304" evidence="4"/>
<dbReference type="InterPro" id="IPR002347">
    <property type="entry name" value="SDR_fam"/>
</dbReference>
<reference evidence="4 5" key="1">
    <citation type="submission" date="2019-08" db="EMBL/GenBank/DDBJ databases">
        <title>Deep-cultivation of Planctomycetes and their phenomic and genomic characterization uncovers novel biology.</title>
        <authorList>
            <person name="Wiegand S."/>
            <person name="Jogler M."/>
            <person name="Boedeker C."/>
            <person name="Pinto D."/>
            <person name="Vollmers J."/>
            <person name="Rivas-Marin E."/>
            <person name="Kohn T."/>
            <person name="Peeters S.H."/>
            <person name="Heuer A."/>
            <person name="Rast P."/>
            <person name="Oberbeckmann S."/>
            <person name="Bunk B."/>
            <person name="Jeske O."/>
            <person name="Meyerdierks A."/>
            <person name="Storesund J.E."/>
            <person name="Kallscheuer N."/>
            <person name="Luecker S."/>
            <person name="Lage O.M."/>
            <person name="Pohl T."/>
            <person name="Merkel B.J."/>
            <person name="Hornburger P."/>
            <person name="Mueller R.-W."/>
            <person name="Bruemmer F."/>
            <person name="Labrenz M."/>
            <person name="Spormann A.M."/>
            <person name="Op den Camp H."/>
            <person name="Overmann J."/>
            <person name="Amann R."/>
            <person name="Jetten M.S.M."/>
            <person name="Mascher T."/>
            <person name="Medema M.H."/>
            <person name="Devos D.P."/>
            <person name="Kaster A.-K."/>
            <person name="Ovreas L."/>
            <person name="Rohde M."/>
            <person name="Galperin M.Y."/>
            <person name="Jogler C."/>
        </authorList>
    </citation>
    <scope>NUCLEOTIDE SEQUENCE [LARGE SCALE GENOMIC DNA]</scope>
    <source>
        <strain evidence="4 5">FC18</strain>
    </source>
</reference>
<organism evidence="4 5">
    <name type="scientific">Mariniblastus fucicola</name>
    <dbReference type="NCBI Taxonomy" id="980251"/>
    <lineage>
        <taxon>Bacteria</taxon>
        <taxon>Pseudomonadati</taxon>
        <taxon>Planctomycetota</taxon>
        <taxon>Planctomycetia</taxon>
        <taxon>Pirellulales</taxon>
        <taxon>Pirellulaceae</taxon>
        <taxon>Mariniblastus</taxon>
    </lineage>
</organism>
<dbReference type="Pfam" id="PF13561">
    <property type="entry name" value="adh_short_C2"/>
    <property type="match status" value="1"/>
</dbReference>
<dbReference type="Pfam" id="PF00106">
    <property type="entry name" value="adh_short"/>
    <property type="match status" value="1"/>
</dbReference>
<dbReference type="OrthoDB" id="9774430at2"/>
<protein>
    <submittedName>
        <fullName evidence="4">Diacetyl reductase [(S)-acetoin forming]</fullName>
        <ecNumber evidence="4">1.1.1.304</ecNumber>
    </submittedName>
</protein>
<evidence type="ECO:0000256" key="2">
    <source>
        <dbReference type="ARBA" id="ARBA00023002"/>
    </source>
</evidence>
<sequence length="735" mass="80499">MSTLKELTFVDRHWDDSVAEKLSPAERLAYRSNCLGADQRITNTGGGNTSSKVLEKDPLTGEETEVLWVKGSGGDLRTAKLENFASLYMSKLLGLIPVYENAPNNGPKTPAEDNMVGQFPHCTFNLNPRASSIDTPLHGFLPARHVDHMHPNSVIAIAACDRSKELTAEIFGDEIGWVPWLRPGFELGLMMKREVDANPSLKGLVMGQHGLINWADDDKECYDLTLQLIDKAAAYIESKDKGEQTFGGTKYETLGEEKRNGLLVELLPWLRGQVCQQNKFVGTVETRDAIMRFVNSKDAQRLAELGTSCPDHFLRTKIKPLYVDWDATKTSEDDPNGLKSLQAMLESGLEQYRKDYAAYYEACKHDNSPAMRDPNPTVILIPGVGMIAWGKDKSESRVTAEFYNCAVEVMRGAEAIGNYISLPKQEAFDIEYWLLEEAKLKRKPPEKEMSRDIVLVVGAGNGIGKEVAHRLAKEGAHIVCADLSTEAAEKTASELSEIYGQGIGVAGTGISGCGPAIGATVDITNRDSIREMIQQTLLAYGGIDRVIVTAGVFVAPERDGSLSDDKWKFTFDVNVRGSYNVVDEFRSILKSQGLSAAVVLTTSVNGVVGKKGSVAYDTSKAAANHLVRELAIEMAPLVRVNAVAPATVVAGSTMFPRDRVIASLTKYDIEFAESESDEELRDKLANFYAKRTLTQQPITPADQAEAIYFLASNKSSKTTGQIINVDGGLHEAFLR</sequence>
<dbReference type="STRING" id="980251.GCA_001642875_05148"/>
<dbReference type="Gene3D" id="3.40.225.10">
    <property type="entry name" value="Class II aldolase/adducin N-terminal domain"/>
    <property type="match status" value="1"/>
</dbReference>
<dbReference type="NCBIfam" id="NF006189">
    <property type="entry name" value="PRK08324.1-3"/>
    <property type="match status" value="1"/>
</dbReference>
<dbReference type="NCBIfam" id="TIGR02632">
    <property type="entry name" value="RhaD_aldol-ADH"/>
    <property type="match status" value="1"/>
</dbReference>
<dbReference type="InterPro" id="IPR001303">
    <property type="entry name" value="Aldolase_II/adducin_N"/>
</dbReference>
<dbReference type="InterPro" id="IPR036409">
    <property type="entry name" value="Aldolase_II/adducin_N_sf"/>
</dbReference>
<dbReference type="AlphaFoldDB" id="A0A5B9PCW2"/>
<dbReference type="GO" id="GO:0050664">
    <property type="term" value="F:oxidoreductase activity, acting on NAD(P)H, oxygen as acceptor"/>
    <property type="evidence" value="ECO:0007669"/>
    <property type="project" value="TreeGrafter"/>
</dbReference>
<dbReference type="InterPro" id="IPR013454">
    <property type="entry name" value="Bifunc_RhaD/ADH"/>
</dbReference>
<dbReference type="GO" id="GO:0052588">
    <property type="term" value="F:diacetyl reductase ((S)-acetoin forming) (NAD+) activity"/>
    <property type="evidence" value="ECO:0007669"/>
    <property type="project" value="UniProtKB-EC"/>
</dbReference>
<dbReference type="PANTHER" id="PTHR43008">
    <property type="entry name" value="BENZIL REDUCTASE"/>
    <property type="match status" value="1"/>
</dbReference>
<dbReference type="SUPFAM" id="SSF53639">
    <property type="entry name" value="AraD/HMP-PK domain-like"/>
    <property type="match status" value="1"/>
</dbReference>
<proteinExistence type="inferred from homology"/>
<comment type="similarity">
    <text evidence="1">Belongs to the short-chain dehydrogenases/reductases (SDR) family.</text>
</comment>